<name>A0A151IBH8_9HYME</name>
<dbReference type="Proteomes" id="UP000078542">
    <property type="component" value="Unassembled WGS sequence"/>
</dbReference>
<reference evidence="2 3" key="1">
    <citation type="submission" date="2016-03" db="EMBL/GenBank/DDBJ databases">
        <title>Cyphomyrmex costatus WGS genome.</title>
        <authorList>
            <person name="Nygaard S."/>
            <person name="Hu H."/>
            <person name="Boomsma J."/>
            <person name="Zhang G."/>
        </authorList>
    </citation>
    <scope>NUCLEOTIDE SEQUENCE [LARGE SCALE GENOMIC DNA]</scope>
    <source>
        <strain evidence="2">MS0001</strain>
        <tissue evidence="2">Whole body</tissue>
    </source>
</reference>
<accession>A0A151IBH8</accession>
<dbReference type="STRING" id="456900.A0A151IBH8"/>
<keyword evidence="3" id="KW-1185">Reference proteome</keyword>
<evidence type="ECO:0008006" key="4">
    <source>
        <dbReference type="Google" id="ProtNLM"/>
    </source>
</evidence>
<organism evidence="2 3">
    <name type="scientific">Cyphomyrmex costatus</name>
    <dbReference type="NCBI Taxonomy" id="456900"/>
    <lineage>
        <taxon>Eukaryota</taxon>
        <taxon>Metazoa</taxon>
        <taxon>Ecdysozoa</taxon>
        <taxon>Arthropoda</taxon>
        <taxon>Hexapoda</taxon>
        <taxon>Insecta</taxon>
        <taxon>Pterygota</taxon>
        <taxon>Neoptera</taxon>
        <taxon>Endopterygota</taxon>
        <taxon>Hymenoptera</taxon>
        <taxon>Apocrita</taxon>
        <taxon>Aculeata</taxon>
        <taxon>Formicoidea</taxon>
        <taxon>Formicidae</taxon>
        <taxon>Myrmicinae</taxon>
        <taxon>Cyphomyrmex</taxon>
    </lineage>
</organism>
<evidence type="ECO:0000313" key="2">
    <source>
        <dbReference type="EMBL" id="KYM96981.1"/>
    </source>
</evidence>
<keyword evidence="1" id="KW-1133">Transmembrane helix</keyword>
<dbReference type="AlphaFoldDB" id="A0A151IBH8"/>
<proteinExistence type="predicted"/>
<gene>
    <name evidence="2" type="ORF">ALC62_12358</name>
</gene>
<sequence>MSFANKYHFWVNECNKKLLKSKQLKEKILITLVINEIQKKTTRNYSKKRYWVEPVFQERKLHGFYHTIFPIITLQDNRFRNYFRMSVTQFEELLFLASGDSMTSISYQYLVGLTTVSKIIEETCNTIWNCLVKKVLPSCSKQDWLNIANEFEEKWNFNHCIGAIDGKHVLIQVYIYICMCICLYINVFKNQR</sequence>
<evidence type="ECO:0000313" key="3">
    <source>
        <dbReference type="Proteomes" id="UP000078542"/>
    </source>
</evidence>
<keyword evidence="1" id="KW-0812">Transmembrane</keyword>
<protein>
    <recommendedName>
        <fullName evidence="4">DDE Tnp4 domain-containing protein</fullName>
    </recommendedName>
</protein>
<evidence type="ECO:0000256" key="1">
    <source>
        <dbReference type="SAM" id="Phobius"/>
    </source>
</evidence>
<dbReference type="EMBL" id="KQ978106">
    <property type="protein sequence ID" value="KYM96981.1"/>
    <property type="molecule type" value="Genomic_DNA"/>
</dbReference>
<keyword evidence="1" id="KW-0472">Membrane</keyword>
<feature type="transmembrane region" description="Helical" evidence="1">
    <location>
        <begin position="169"/>
        <end position="188"/>
    </location>
</feature>